<name>A0A3F3PV07_9EURO</name>
<protein>
    <submittedName>
        <fullName evidence="2">Uncharacterized protein</fullName>
    </submittedName>
</protein>
<keyword evidence="1" id="KW-1133">Transmembrane helix</keyword>
<dbReference type="RefSeq" id="XP_026623727.1">
    <property type="nucleotide sequence ID" value="XM_026767184.1"/>
</dbReference>
<keyword evidence="1" id="KW-0812">Transmembrane</keyword>
<dbReference type="EMBL" id="KZ852059">
    <property type="protein sequence ID" value="RDH30705.1"/>
    <property type="molecule type" value="Genomic_DNA"/>
</dbReference>
<sequence length="63" mass="7174">MDIPLPFQAIAMMKCEGVLAIYSSSFWVGIGRCGFHLSFSTSMTILILRRQISLSRNQRCSRF</sequence>
<dbReference type="AlphaFoldDB" id="A0A3F3PV07"/>
<reference evidence="2" key="1">
    <citation type="submission" date="2018-07" db="EMBL/GenBank/DDBJ databases">
        <title>The genomes of Aspergillus section Nigri reveals drivers in fungal speciation.</title>
        <authorList>
            <consortium name="DOE Joint Genome Institute"/>
            <person name="Vesth T.C."/>
            <person name="Nybo J."/>
            <person name="Theobald S."/>
            <person name="Brandl J."/>
            <person name="Frisvad J.C."/>
            <person name="Nielsen K.F."/>
            <person name="Lyhne E.K."/>
            <person name="Kogle M.E."/>
            <person name="Kuo A."/>
            <person name="Riley R."/>
            <person name="Clum A."/>
            <person name="Nolan M."/>
            <person name="Lipzen A."/>
            <person name="Salamov A."/>
            <person name="Henrissat B."/>
            <person name="Wiebenga A."/>
            <person name="De vries R.P."/>
            <person name="Grigoriev I.V."/>
            <person name="Mortensen U.H."/>
            <person name="Andersen M.R."/>
            <person name="Baker S.E."/>
        </authorList>
    </citation>
    <scope>NUCLEOTIDE SEQUENCE [LARGE SCALE GENOMIC DNA]</scope>
    <source>
        <strain evidence="2">CBS 139.54b</strain>
    </source>
</reference>
<dbReference type="GeneID" id="38135540"/>
<evidence type="ECO:0000256" key="1">
    <source>
        <dbReference type="SAM" id="Phobius"/>
    </source>
</evidence>
<accession>A0A3F3PV07</accession>
<evidence type="ECO:0000313" key="3">
    <source>
        <dbReference type="Proteomes" id="UP000253729"/>
    </source>
</evidence>
<organism evidence="2 3">
    <name type="scientific">Aspergillus welwitschiae</name>
    <dbReference type="NCBI Taxonomy" id="1341132"/>
    <lineage>
        <taxon>Eukaryota</taxon>
        <taxon>Fungi</taxon>
        <taxon>Dikarya</taxon>
        <taxon>Ascomycota</taxon>
        <taxon>Pezizomycotina</taxon>
        <taxon>Eurotiomycetes</taxon>
        <taxon>Eurotiomycetidae</taxon>
        <taxon>Eurotiales</taxon>
        <taxon>Aspergillaceae</taxon>
        <taxon>Aspergillus</taxon>
        <taxon>Aspergillus subgen. Circumdati</taxon>
    </lineage>
</organism>
<keyword evidence="3" id="KW-1185">Reference proteome</keyword>
<keyword evidence="1" id="KW-0472">Membrane</keyword>
<proteinExistence type="predicted"/>
<evidence type="ECO:0000313" key="2">
    <source>
        <dbReference type="EMBL" id="RDH30705.1"/>
    </source>
</evidence>
<dbReference type="Proteomes" id="UP000253729">
    <property type="component" value="Unassembled WGS sequence"/>
</dbReference>
<feature type="transmembrane region" description="Helical" evidence="1">
    <location>
        <begin position="26"/>
        <end position="48"/>
    </location>
</feature>
<gene>
    <name evidence="2" type="ORF">BDQ94DRAFT_148365</name>
</gene>